<dbReference type="EMBL" id="CP094358">
    <property type="protein sequence ID" value="UOB16795.1"/>
    <property type="molecule type" value="Genomic_DNA"/>
</dbReference>
<dbReference type="NCBIfam" id="TIGR04057">
    <property type="entry name" value="SusC_RagA_signa"/>
    <property type="match status" value="1"/>
</dbReference>
<keyword evidence="2" id="KW-0813">Transport</keyword>
<keyword evidence="4" id="KW-0812">Transmembrane</keyword>
<keyword evidence="15" id="KW-1185">Reference proteome</keyword>
<feature type="domain" description="TonB-dependent receptor plug" evidence="13">
    <location>
        <begin position="118"/>
        <end position="220"/>
    </location>
</feature>
<evidence type="ECO:0000256" key="6">
    <source>
        <dbReference type="ARBA" id="ARBA00023077"/>
    </source>
</evidence>
<dbReference type="InterPro" id="IPR036942">
    <property type="entry name" value="Beta-barrel_TonB_sf"/>
</dbReference>
<dbReference type="InterPro" id="IPR023997">
    <property type="entry name" value="TonB-dep_OMP_SusC/RagA_CS"/>
</dbReference>
<dbReference type="PANTHER" id="PTHR30069:SF29">
    <property type="entry name" value="HEMOGLOBIN AND HEMOGLOBIN-HAPTOGLOBIN-BINDING PROTEIN 1-RELATED"/>
    <property type="match status" value="1"/>
</dbReference>
<evidence type="ECO:0000256" key="2">
    <source>
        <dbReference type="ARBA" id="ARBA00022448"/>
    </source>
</evidence>
<dbReference type="Pfam" id="PF00593">
    <property type="entry name" value="TonB_dep_Rec_b-barrel"/>
    <property type="match status" value="1"/>
</dbReference>
<dbReference type="PANTHER" id="PTHR30069">
    <property type="entry name" value="TONB-DEPENDENT OUTER MEMBRANE RECEPTOR"/>
    <property type="match status" value="1"/>
</dbReference>
<organism evidence="14 15">
    <name type="scientific">Abyssalbus ytuae</name>
    <dbReference type="NCBI Taxonomy" id="2926907"/>
    <lineage>
        <taxon>Bacteria</taxon>
        <taxon>Pseudomonadati</taxon>
        <taxon>Bacteroidota</taxon>
        <taxon>Flavobacteriia</taxon>
        <taxon>Flavobacteriales</taxon>
        <taxon>Flavobacteriaceae</taxon>
        <taxon>Abyssalbus</taxon>
    </lineage>
</organism>
<feature type="signal peptide" evidence="11">
    <location>
        <begin position="1"/>
        <end position="19"/>
    </location>
</feature>
<evidence type="ECO:0000256" key="3">
    <source>
        <dbReference type="ARBA" id="ARBA00022452"/>
    </source>
</evidence>
<dbReference type="Gene3D" id="2.40.170.20">
    <property type="entry name" value="TonB-dependent receptor, beta-barrel domain"/>
    <property type="match status" value="1"/>
</dbReference>
<dbReference type="InterPro" id="IPR008969">
    <property type="entry name" value="CarboxyPept-like_regulatory"/>
</dbReference>
<dbReference type="KEGG" id="fbm:MQE35_13745"/>
<name>A0A9E7CYM5_9FLAO</name>
<dbReference type="SUPFAM" id="SSF49464">
    <property type="entry name" value="Carboxypeptidase regulatory domain-like"/>
    <property type="match status" value="1"/>
</dbReference>
<feature type="chain" id="PRO_5039162368" evidence="11">
    <location>
        <begin position="20"/>
        <end position="1096"/>
    </location>
</feature>
<dbReference type="SUPFAM" id="SSF56935">
    <property type="entry name" value="Porins"/>
    <property type="match status" value="1"/>
</dbReference>
<keyword evidence="5 11" id="KW-0732">Signal</keyword>
<keyword evidence="8 14" id="KW-0675">Receptor</keyword>
<keyword evidence="3" id="KW-1134">Transmembrane beta strand</keyword>
<evidence type="ECO:0000256" key="11">
    <source>
        <dbReference type="SAM" id="SignalP"/>
    </source>
</evidence>
<dbReference type="AlphaFoldDB" id="A0A9E7CYM5"/>
<sequence length="1096" mass="120789">MRLKFFTLLMFIVPLLGFSQQTINVSGQVTDAINGTPLPGVNIIIKGTNLGASTDFDGNFTLENVRIGTTLVVSYIGFKTEEITINDSNPLQIALEEDLQSLDEVVVIGYGTQRKELVSGAFTSLNSEKITETNPARIEEALQGSVAGVQVNANSGSPGSSLNIRIRGITTNGDNSPLVIINGVNMGGDLSVIDPNDIEKIDIIKDASSAIYGVQAANGVILVTTKSGKKGSPTKFSYNSYVSFQEASNQLELMNATEYAAYVNETEAADGNPIPYTNLQNLGKGTDWQDELFNTAPIFSHNLNVNGGSDKVTYGISGSYFGQEGIIESDKSNFYRWTLKNDLGIDLTDNLKLNTFILYTNVKRKTIPESGRGSALYYALNASPLTPVYDDSIDPAISNGFSFIGTEQGNEIINPLALIHNTYNETKTNRFTGKIELAYDVIEDLKATTRFNFNYADVRYRSYSPLQYYGQNKVVNNVSLDTNGNFNLDTNDNGDRDLYSIVNENVENYIDYTWEGFIDYKKSFGDHNFNALLGASIRSEEYKGNFASGYLVTGPDTWDNAYLRNTQSNIYDEFVTTEFVRDSNGNLLDDDGNIVDPNDPDSEPALKITDNTINKKLDPTSSINEDRWYSLFGRIQYDYKGKYLLSAMLRRDASSRFGPNDRIGYFPSFSAGWVVTDEDFVNIEPINRLKLRGSWGITGNDKIGSYRWLGFLQGANAEAAYPFNDILTYGNAVGPLANPNLKWETNKQTNLGLDMDLLNNELSLTFDYYIKKTEDLLLVPETSALVGSGAGGSSAPVINAGTIENKGIDVAINYNHNFSDDFRIGVGYNLTTIKNKALEVNNAAGFISGGLFGLNQQTSRFQTGLPIGVFYGLKTDGIYQNQAEIDALNTVDSNNDGIPEKYQEGAQPGDIKYMDLDGDGVVEFGSNDDKTVIGNPIPDVTMGFNLNIGYKDFDFSTSLYASIGNDIVRSYERFLTYSNKSILYLDRWTGEGTSNSVPRASTDASNNFLFSDFFVEDGSYLRIQNVQLGYSLPVSVLEKTGIDKLRLYVAVNNLYTFTKYRGYNPDISNQDPLSAGVDLGQYPQTRSITTGVNLTF</sequence>
<dbReference type="Pfam" id="PF07715">
    <property type="entry name" value="Plug"/>
    <property type="match status" value="1"/>
</dbReference>
<evidence type="ECO:0000256" key="1">
    <source>
        <dbReference type="ARBA" id="ARBA00004571"/>
    </source>
</evidence>
<evidence type="ECO:0000256" key="4">
    <source>
        <dbReference type="ARBA" id="ARBA00022692"/>
    </source>
</evidence>
<dbReference type="InterPro" id="IPR037066">
    <property type="entry name" value="Plug_dom_sf"/>
</dbReference>
<dbReference type="Gene3D" id="2.170.130.10">
    <property type="entry name" value="TonB-dependent receptor, plug domain"/>
    <property type="match status" value="1"/>
</dbReference>
<evidence type="ECO:0000256" key="10">
    <source>
        <dbReference type="RuleBase" id="RU003357"/>
    </source>
</evidence>
<evidence type="ECO:0000256" key="9">
    <source>
        <dbReference type="ARBA" id="ARBA00023237"/>
    </source>
</evidence>
<reference evidence="14" key="1">
    <citation type="submission" date="2022-03" db="EMBL/GenBank/DDBJ databases">
        <title>Description of Abyssus ytuae gen. nov., sp. nov., a novel member of the family Flavobacteriaceae isolated from the sediment of Mariana Trench.</title>
        <authorList>
            <person name="Zhang J."/>
            <person name="Xu X."/>
        </authorList>
    </citation>
    <scope>NUCLEOTIDE SEQUENCE</scope>
    <source>
        <strain evidence="14">MT3330</strain>
    </source>
</reference>
<comment type="similarity">
    <text evidence="10">Belongs to the TonB-dependent receptor family.</text>
</comment>
<dbReference type="GO" id="GO:0015344">
    <property type="term" value="F:siderophore uptake transmembrane transporter activity"/>
    <property type="evidence" value="ECO:0007669"/>
    <property type="project" value="TreeGrafter"/>
</dbReference>
<evidence type="ECO:0000256" key="5">
    <source>
        <dbReference type="ARBA" id="ARBA00022729"/>
    </source>
</evidence>
<evidence type="ECO:0000256" key="8">
    <source>
        <dbReference type="ARBA" id="ARBA00023170"/>
    </source>
</evidence>
<dbReference type="InterPro" id="IPR039426">
    <property type="entry name" value="TonB-dep_rcpt-like"/>
</dbReference>
<evidence type="ECO:0000259" key="13">
    <source>
        <dbReference type="Pfam" id="PF07715"/>
    </source>
</evidence>
<dbReference type="GO" id="GO:0044718">
    <property type="term" value="P:siderophore transmembrane transport"/>
    <property type="evidence" value="ECO:0007669"/>
    <property type="project" value="TreeGrafter"/>
</dbReference>
<proteinExistence type="inferred from homology"/>
<dbReference type="Proteomes" id="UP000831290">
    <property type="component" value="Chromosome"/>
</dbReference>
<evidence type="ECO:0000259" key="12">
    <source>
        <dbReference type="Pfam" id="PF00593"/>
    </source>
</evidence>
<gene>
    <name evidence="14" type="ORF">MQE35_13745</name>
</gene>
<dbReference type="Gene3D" id="2.60.40.1120">
    <property type="entry name" value="Carboxypeptidase-like, regulatory domain"/>
    <property type="match status" value="1"/>
</dbReference>
<dbReference type="InterPro" id="IPR023996">
    <property type="entry name" value="TonB-dep_OMP_SusC/RagA"/>
</dbReference>
<comment type="subcellular location">
    <subcellularLocation>
        <location evidence="1">Cell outer membrane</location>
        <topology evidence="1">Multi-pass membrane protein</topology>
    </subcellularLocation>
</comment>
<feature type="domain" description="TonB-dependent receptor-like beta-barrel" evidence="12">
    <location>
        <begin position="449"/>
        <end position="1054"/>
    </location>
</feature>
<accession>A0A9E7CYM5</accession>
<evidence type="ECO:0000313" key="14">
    <source>
        <dbReference type="EMBL" id="UOB16795.1"/>
    </source>
</evidence>
<dbReference type="RefSeq" id="WP_255842033.1">
    <property type="nucleotide sequence ID" value="NZ_CP094358.1"/>
</dbReference>
<keyword evidence="9" id="KW-0998">Cell outer membrane</keyword>
<keyword evidence="6 10" id="KW-0798">TonB box</keyword>
<evidence type="ECO:0000256" key="7">
    <source>
        <dbReference type="ARBA" id="ARBA00023136"/>
    </source>
</evidence>
<keyword evidence="7 10" id="KW-0472">Membrane</keyword>
<dbReference type="InterPro" id="IPR012910">
    <property type="entry name" value="Plug_dom"/>
</dbReference>
<evidence type="ECO:0000313" key="15">
    <source>
        <dbReference type="Proteomes" id="UP000831290"/>
    </source>
</evidence>
<dbReference type="Pfam" id="PF13715">
    <property type="entry name" value="CarbopepD_reg_2"/>
    <property type="match status" value="1"/>
</dbReference>
<dbReference type="InterPro" id="IPR000531">
    <property type="entry name" value="Beta-barrel_TonB"/>
</dbReference>
<protein>
    <submittedName>
        <fullName evidence="14">TonB-dependent receptor</fullName>
    </submittedName>
</protein>
<dbReference type="NCBIfam" id="TIGR04056">
    <property type="entry name" value="OMP_RagA_SusC"/>
    <property type="match status" value="1"/>
</dbReference>
<dbReference type="GO" id="GO:0009279">
    <property type="term" value="C:cell outer membrane"/>
    <property type="evidence" value="ECO:0007669"/>
    <property type="project" value="UniProtKB-SubCell"/>
</dbReference>